<dbReference type="Proteomes" id="UP000053424">
    <property type="component" value="Unassembled WGS sequence"/>
</dbReference>
<evidence type="ECO:0000259" key="1">
    <source>
        <dbReference type="PROSITE" id="PS51186"/>
    </source>
</evidence>
<evidence type="ECO:0000313" key="2">
    <source>
        <dbReference type="EMBL" id="KIM44130.1"/>
    </source>
</evidence>
<dbReference type="AlphaFoldDB" id="A0A0C3C5M1"/>
<reference evidence="3" key="2">
    <citation type="submission" date="2015-01" db="EMBL/GenBank/DDBJ databases">
        <title>Evolutionary Origins and Diversification of the Mycorrhizal Mutualists.</title>
        <authorList>
            <consortium name="DOE Joint Genome Institute"/>
            <consortium name="Mycorrhizal Genomics Consortium"/>
            <person name="Kohler A."/>
            <person name="Kuo A."/>
            <person name="Nagy L.G."/>
            <person name="Floudas D."/>
            <person name="Copeland A."/>
            <person name="Barry K.W."/>
            <person name="Cichocki N."/>
            <person name="Veneault-Fourrey C."/>
            <person name="LaButti K."/>
            <person name="Lindquist E.A."/>
            <person name="Lipzen A."/>
            <person name="Lundell T."/>
            <person name="Morin E."/>
            <person name="Murat C."/>
            <person name="Riley R."/>
            <person name="Ohm R."/>
            <person name="Sun H."/>
            <person name="Tunlid A."/>
            <person name="Henrissat B."/>
            <person name="Grigoriev I.V."/>
            <person name="Hibbett D.S."/>
            <person name="Martin F."/>
        </authorList>
    </citation>
    <scope>NUCLEOTIDE SEQUENCE [LARGE SCALE GENOMIC DNA]</scope>
    <source>
        <strain evidence="3">h7</strain>
    </source>
</reference>
<dbReference type="Pfam" id="PF13302">
    <property type="entry name" value="Acetyltransf_3"/>
    <property type="match status" value="1"/>
</dbReference>
<dbReference type="EMBL" id="KN831774">
    <property type="protein sequence ID" value="KIM44130.1"/>
    <property type="molecule type" value="Genomic_DNA"/>
</dbReference>
<dbReference type="InterPro" id="IPR000182">
    <property type="entry name" value="GNAT_dom"/>
</dbReference>
<dbReference type="HOGENOM" id="CLU_078023_0_0_1"/>
<keyword evidence="3" id="KW-1185">Reference proteome</keyword>
<sequence>MDIPPAPYDINFCFPIPENLESERVVLTPFIPSKHAQLFLDQAILYPQIFNYLPFGPFKDVDDLVSNLIETRIRRDPGYTLFVIYDKTKPAHSFDHPGAFAGLIGFLNSSAPNLLTEIGFVIILPPFQRSHVTSNAVGILLNFALNLPSQQPGALGLRRVVWQANALNKASVRAAERMGFKFEGILRWERVLPASKSAVGAGNGKDIRDGDPRRDCVGRDTARLSLCWDDWEGGAREQVNKIMRRTQ</sequence>
<dbReference type="SUPFAM" id="SSF55729">
    <property type="entry name" value="Acyl-CoA N-acyltransferases (Nat)"/>
    <property type="match status" value="1"/>
</dbReference>
<dbReference type="InterPro" id="IPR051908">
    <property type="entry name" value="Ribosomal_N-acetyltransferase"/>
</dbReference>
<dbReference type="GO" id="GO:1990189">
    <property type="term" value="F:protein N-terminal-serine acetyltransferase activity"/>
    <property type="evidence" value="ECO:0007669"/>
    <property type="project" value="TreeGrafter"/>
</dbReference>
<evidence type="ECO:0000313" key="3">
    <source>
        <dbReference type="Proteomes" id="UP000053424"/>
    </source>
</evidence>
<feature type="domain" description="N-acetyltransferase" evidence="1">
    <location>
        <begin position="50"/>
        <end position="199"/>
    </location>
</feature>
<dbReference type="PANTHER" id="PTHR43441:SF5">
    <property type="entry name" value="FAMILY ACETYLTRANSFERASE, PUTATIVE-RELATED"/>
    <property type="match status" value="1"/>
</dbReference>
<organism evidence="2 3">
    <name type="scientific">Hebeloma cylindrosporum</name>
    <dbReference type="NCBI Taxonomy" id="76867"/>
    <lineage>
        <taxon>Eukaryota</taxon>
        <taxon>Fungi</taxon>
        <taxon>Dikarya</taxon>
        <taxon>Basidiomycota</taxon>
        <taxon>Agaricomycotina</taxon>
        <taxon>Agaricomycetes</taxon>
        <taxon>Agaricomycetidae</taxon>
        <taxon>Agaricales</taxon>
        <taxon>Agaricineae</taxon>
        <taxon>Hymenogastraceae</taxon>
        <taxon>Hebeloma</taxon>
    </lineage>
</organism>
<gene>
    <name evidence="2" type="ORF">M413DRAFT_443174</name>
</gene>
<reference evidence="2 3" key="1">
    <citation type="submission" date="2014-04" db="EMBL/GenBank/DDBJ databases">
        <authorList>
            <consortium name="DOE Joint Genome Institute"/>
            <person name="Kuo A."/>
            <person name="Gay G."/>
            <person name="Dore J."/>
            <person name="Kohler A."/>
            <person name="Nagy L.G."/>
            <person name="Floudas D."/>
            <person name="Copeland A."/>
            <person name="Barry K.W."/>
            <person name="Cichocki N."/>
            <person name="Veneault-Fourrey C."/>
            <person name="LaButti K."/>
            <person name="Lindquist E.A."/>
            <person name="Lipzen A."/>
            <person name="Lundell T."/>
            <person name="Morin E."/>
            <person name="Murat C."/>
            <person name="Sun H."/>
            <person name="Tunlid A."/>
            <person name="Henrissat B."/>
            <person name="Grigoriev I.V."/>
            <person name="Hibbett D.S."/>
            <person name="Martin F."/>
            <person name="Nordberg H.P."/>
            <person name="Cantor M.N."/>
            <person name="Hua S.X."/>
        </authorList>
    </citation>
    <scope>NUCLEOTIDE SEQUENCE [LARGE SCALE GENOMIC DNA]</scope>
    <source>
        <strain evidence="3">h7</strain>
    </source>
</reference>
<dbReference type="PROSITE" id="PS51186">
    <property type="entry name" value="GNAT"/>
    <property type="match status" value="1"/>
</dbReference>
<dbReference type="GO" id="GO:0008999">
    <property type="term" value="F:protein-N-terminal-alanine acetyltransferase activity"/>
    <property type="evidence" value="ECO:0007669"/>
    <property type="project" value="TreeGrafter"/>
</dbReference>
<protein>
    <recommendedName>
        <fullName evidence="1">N-acetyltransferase domain-containing protein</fullName>
    </recommendedName>
</protein>
<dbReference type="InterPro" id="IPR016181">
    <property type="entry name" value="Acyl_CoA_acyltransferase"/>
</dbReference>
<dbReference type="Gene3D" id="3.40.630.30">
    <property type="match status" value="1"/>
</dbReference>
<name>A0A0C3C5M1_HEBCY</name>
<accession>A0A0C3C5M1</accession>
<proteinExistence type="predicted"/>
<dbReference type="PANTHER" id="PTHR43441">
    <property type="entry name" value="RIBOSOMAL-PROTEIN-SERINE ACETYLTRANSFERASE"/>
    <property type="match status" value="1"/>
</dbReference>
<dbReference type="OrthoDB" id="41238at2759"/>